<name>A0ABV3YY58_9PSED</name>
<protein>
    <submittedName>
        <fullName evidence="2">Uncharacterized protein</fullName>
    </submittedName>
</protein>
<dbReference type="RefSeq" id="WP_369288954.1">
    <property type="nucleotide sequence ID" value="NZ_JBFTEG010000018.1"/>
</dbReference>
<keyword evidence="1" id="KW-0732">Signal</keyword>
<accession>A0ABV3YY58</accession>
<evidence type="ECO:0000313" key="2">
    <source>
        <dbReference type="EMBL" id="MEX6504014.1"/>
    </source>
</evidence>
<feature type="signal peptide" evidence="1">
    <location>
        <begin position="1"/>
        <end position="23"/>
    </location>
</feature>
<dbReference type="Proteomes" id="UP001560296">
    <property type="component" value="Unassembled WGS sequence"/>
</dbReference>
<comment type="caution">
    <text evidence="2">The sequence shown here is derived from an EMBL/GenBank/DDBJ whole genome shotgun (WGS) entry which is preliminary data.</text>
</comment>
<proteinExistence type="predicted"/>
<sequence>MKPHLRLFLLLLLSFALPLNGMASMGAFVEPCPMEQQDLAMADMEHACCDQQMEQPAAGKTCKSGQECKTGCTLQVCVIKSSIEPSAQTVPSYSLDFVPVPTPFGVWRPPRA</sequence>
<reference evidence="2 3" key="1">
    <citation type="submission" date="2024-07" db="EMBL/GenBank/DDBJ databases">
        <authorList>
            <person name="Li M."/>
        </authorList>
    </citation>
    <scope>NUCLEOTIDE SEQUENCE [LARGE SCALE GENOMIC DNA]</scope>
    <source>
        <strain evidence="2 3">25A3E</strain>
    </source>
</reference>
<dbReference type="EMBL" id="JBFTEG010000018">
    <property type="protein sequence ID" value="MEX6504014.1"/>
    <property type="molecule type" value="Genomic_DNA"/>
</dbReference>
<feature type="chain" id="PRO_5046671984" evidence="1">
    <location>
        <begin position="24"/>
        <end position="112"/>
    </location>
</feature>
<evidence type="ECO:0000313" key="3">
    <source>
        <dbReference type="Proteomes" id="UP001560296"/>
    </source>
</evidence>
<evidence type="ECO:0000256" key="1">
    <source>
        <dbReference type="SAM" id="SignalP"/>
    </source>
</evidence>
<organism evidence="2 3">
    <name type="scientific">Pseudomonas zhanjiangensis</name>
    <dbReference type="NCBI Taxonomy" id="3239015"/>
    <lineage>
        <taxon>Bacteria</taxon>
        <taxon>Pseudomonadati</taxon>
        <taxon>Pseudomonadota</taxon>
        <taxon>Gammaproteobacteria</taxon>
        <taxon>Pseudomonadales</taxon>
        <taxon>Pseudomonadaceae</taxon>
        <taxon>Pseudomonas</taxon>
    </lineage>
</organism>
<gene>
    <name evidence="2" type="ORF">AB5S05_18275</name>
</gene>
<keyword evidence="3" id="KW-1185">Reference proteome</keyword>